<dbReference type="InterPro" id="IPR014729">
    <property type="entry name" value="Rossmann-like_a/b/a_fold"/>
</dbReference>
<feature type="domain" description="UspA" evidence="2">
    <location>
        <begin position="164"/>
        <end position="302"/>
    </location>
</feature>
<keyword evidence="4" id="KW-1185">Reference proteome</keyword>
<dbReference type="InterPro" id="IPR006016">
    <property type="entry name" value="UspA"/>
</dbReference>
<dbReference type="PRINTS" id="PR01438">
    <property type="entry name" value="UNVRSLSTRESS"/>
</dbReference>
<dbReference type="Proteomes" id="UP000031518">
    <property type="component" value="Unassembled WGS sequence"/>
</dbReference>
<organism evidence="3 4">
    <name type="scientific">Pyrinomonas methylaliphatogenes</name>
    <dbReference type="NCBI Taxonomy" id="454194"/>
    <lineage>
        <taxon>Bacteria</taxon>
        <taxon>Pseudomonadati</taxon>
        <taxon>Acidobacteriota</taxon>
        <taxon>Blastocatellia</taxon>
        <taxon>Blastocatellales</taxon>
        <taxon>Pyrinomonadaceae</taxon>
        <taxon>Pyrinomonas</taxon>
    </lineage>
</organism>
<comment type="similarity">
    <text evidence="1">Belongs to the universal stress protein A family.</text>
</comment>
<dbReference type="SUPFAM" id="SSF52402">
    <property type="entry name" value="Adenine nucleotide alpha hydrolases-like"/>
    <property type="match status" value="2"/>
</dbReference>
<dbReference type="RefSeq" id="WP_041978207.1">
    <property type="nucleotide sequence ID" value="NZ_CBXV010000008.1"/>
</dbReference>
<dbReference type="Pfam" id="PF00582">
    <property type="entry name" value="Usp"/>
    <property type="match status" value="2"/>
</dbReference>
<dbReference type="InterPro" id="IPR006015">
    <property type="entry name" value="Universal_stress_UspA"/>
</dbReference>
<dbReference type="EMBL" id="CBXV010000008">
    <property type="protein sequence ID" value="CDM66762.1"/>
    <property type="molecule type" value="Genomic_DNA"/>
</dbReference>
<gene>
    <name evidence="3" type="ORF">PYK22_02796</name>
</gene>
<name>A0A0B6X189_9BACT</name>
<evidence type="ECO:0000256" key="1">
    <source>
        <dbReference type="ARBA" id="ARBA00008791"/>
    </source>
</evidence>
<accession>A0A0B6X189</accession>
<dbReference type="Gene3D" id="3.40.50.620">
    <property type="entry name" value="HUPs"/>
    <property type="match status" value="2"/>
</dbReference>
<dbReference type="AlphaFoldDB" id="A0A0B6X189"/>
<reference evidence="3 4" key="1">
    <citation type="submission" date="2013-12" db="EMBL/GenBank/DDBJ databases">
        <authorList>
            <person name="Stott M."/>
        </authorList>
    </citation>
    <scope>NUCLEOTIDE SEQUENCE [LARGE SCALE GENOMIC DNA]</scope>
    <source>
        <strain evidence="3 4">K22</strain>
    </source>
</reference>
<dbReference type="OrthoDB" id="112877at2"/>
<evidence type="ECO:0000313" key="3">
    <source>
        <dbReference type="EMBL" id="CDM66762.1"/>
    </source>
</evidence>
<evidence type="ECO:0000259" key="2">
    <source>
        <dbReference type="Pfam" id="PF00582"/>
    </source>
</evidence>
<sequence>MYPFRNILFPTDFSPHAHAALKYAAAFARESGGRLVVLSVQEGSVPANLLSLPDRALEEEGKEWLRTLRRNVRNTLADPLLSGLEVETVIVEGEPAAEIARAARDFHIDLITVATHGRKGLARFLFGSTAEEIIAEAPCPVLSVRPPQHDFVEHRDGRTEIHLNRILLATDFRPVTEAAARLASEIARRAGAELHAIYVISDFVDQMADLLPDSGNQTLRNLRAYAQERMSRLARELGGAVSTHIAEGRPYEEIVRLAMDGDFDLIVAGTSVHPSLFGGAASLGQEIERIVRNAPCPVLCVPAGQVMTSAPARIGDPLPQT</sequence>
<evidence type="ECO:0000313" key="4">
    <source>
        <dbReference type="Proteomes" id="UP000031518"/>
    </source>
</evidence>
<reference evidence="3 4" key="2">
    <citation type="submission" date="2015-01" db="EMBL/GenBank/DDBJ databases">
        <title>Complete genome sequence of Pyrinomonas methylaliphatogenes type strain K22T.</title>
        <authorList>
            <person name="Lee K.C.Y."/>
            <person name="Power J.F."/>
            <person name="Dunfield P.F."/>
            <person name="Morgan X.C."/>
            <person name="Huttenhower C."/>
            <person name="Stott M.B."/>
        </authorList>
    </citation>
    <scope>NUCLEOTIDE SEQUENCE [LARGE SCALE GENOMIC DNA]</scope>
    <source>
        <strain evidence="3 4">K22</strain>
    </source>
</reference>
<protein>
    <submittedName>
        <fullName evidence="3">Universal stress protein UspA-like protein</fullName>
    </submittedName>
</protein>
<dbReference type="PANTHER" id="PTHR46268">
    <property type="entry name" value="STRESS RESPONSE PROTEIN NHAX"/>
    <property type="match status" value="1"/>
</dbReference>
<dbReference type="CDD" id="cd00293">
    <property type="entry name" value="USP-like"/>
    <property type="match status" value="2"/>
</dbReference>
<dbReference type="PANTHER" id="PTHR46268:SF22">
    <property type="entry name" value="SENSOR PROTEIN KDPD-RELATED"/>
    <property type="match status" value="1"/>
</dbReference>
<proteinExistence type="inferred from homology"/>
<feature type="domain" description="UspA" evidence="2">
    <location>
        <begin position="4"/>
        <end position="145"/>
    </location>
</feature>